<evidence type="ECO:0000256" key="18">
    <source>
        <dbReference type="PROSITE-ProRule" id="PRU10141"/>
    </source>
</evidence>
<dbReference type="KEGG" id="smo:SELMODRAFT_34595"/>
<evidence type="ECO:0000259" key="20">
    <source>
        <dbReference type="PROSITE" id="PS50011"/>
    </source>
</evidence>
<dbReference type="Gene3D" id="3.30.200.20">
    <property type="entry name" value="Phosphorylase Kinase, domain 1"/>
    <property type="match status" value="1"/>
</dbReference>
<evidence type="ECO:0000256" key="2">
    <source>
        <dbReference type="ARBA" id="ARBA00012513"/>
    </source>
</evidence>
<dbReference type="Gene3D" id="1.10.510.10">
    <property type="entry name" value="Transferase(Phosphotransferase) domain 1"/>
    <property type="match status" value="1"/>
</dbReference>
<evidence type="ECO:0000256" key="5">
    <source>
        <dbReference type="ARBA" id="ARBA00022679"/>
    </source>
</evidence>
<evidence type="ECO:0000256" key="13">
    <source>
        <dbReference type="ARBA" id="ARBA00023157"/>
    </source>
</evidence>
<evidence type="ECO:0000256" key="6">
    <source>
        <dbReference type="ARBA" id="ARBA00022692"/>
    </source>
</evidence>
<dbReference type="PIRSF" id="PIRSF000654">
    <property type="entry name" value="Integrin-linked_kinase"/>
    <property type="match status" value="1"/>
</dbReference>
<keyword evidence="5" id="KW-0808">Transferase</keyword>
<evidence type="ECO:0000256" key="10">
    <source>
        <dbReference type="ARBA" id="ARBA00022840"/>
    </source>
</evidence>
<feature type="non-terminal residue" evidence="21">
    <location>
        <position position="289"/>
    </location>
</feature>
<dbReference type="SUPFAM" id="SSF56112">
    <property type="entry name" value="Protein kinase-like (PK-like)"/>
    <property type="match status" value="1"/>
</dbReference>
<keyword evidence="12" id="KW-0472">Membrane</keyword>
<evidence type="ECO:0000256" key="12">
    <source>
        <dbReference type="ARBA" id="ARBA00023136"/>
    </source>
</evidence>
<keyword evidence="11" id="KW-1133">Transmembrane helix</keyword>
<dbReference type="Proteomes" id="UP000001514">
    <property type="component" value="Unassembled WGS sequence"/>
</dbReference>
<keyword evidence="22" id="KW-1185">Reference proteome</keyword>
<reference evidence="21 22" key="1">
    <citation type="journal article" date="2011" name="Science">
        <title>The Selaginella genome identifies genetic changes associated with the evolution of vascular plants.</title>
        <authorList>
            <person name="Banks J.A."/>
            <person name="Nishiyama T."/>
            <person name="Hasebe M."/>
            <person name="Bowman J.L."/>
            <person name="Gribskov M."/>
            <person name="dePamphilis C."/>
            <person name="Albert V.A."/>
            <person name="Aono N."/>
            <person name="Aoyama T."/>
            <person name="Ambrose B.A."/>
            <person name="Ashton N.W."/>
            <person name="Axtell M.J."/>
            <person name="Barker E."/>
            <person name="Barker M.S."/>
            <person name="Bennetzen J.L."/>
            <person name="Bonawitz N.D."/>
            <person name="Chapple C."/>
            <person name="Cheng C."/>
            <person name="Correa L.G."/>
            <person name="Dacre M."/>
            <person name="DeBarry J."/>
            <person name="Dreyer I."/>
            <person name="Elias M."/>
            <person name="Engstrom E.M."/>
            <person name="Estelle M."/>
            <person name="Feng L."/>
            <person name="Finet C."/>
            <person name="Floyd S.K."/>
            <person name="Frommer W.B."/>
            <person name="Fujita T."/>
            <person name="Gramzow L."/>
            <person name="Gutensohn M."/>
            <person name="Harholt J."/>
            <person name="Hattori M."/>
            <person name="Heyl A."/>
            <person name="Hirai T."/>
            <person name="Hiwatashi Y."/>
            <person name="Ishikawa M."/>
            <person name="Iwata M."/>
            <person name="Karol K.G."/>
            <person name="Koehler B."/>
            <person name="Kolukisaoglu U."/>
            <person name="Kubo M."/>
            <person name="Kurata T."/>
            <person name="Lalonde S."/>
            <person name="Li K."/>
            <person name="Li Y."/>
            <person name="Litt A."/>
            <person name="Lyons E."/>
            <person name="Manning G."/>
            <person name="Maruyama T."/>
            <person name="Michael T.P."/>
            <person name="Mikami K."/>
            <person name="Miyazaki S."/>
            <person name="Morinaga S."/>
            <person name="Murata T."/>
            <person name="Mueller-Roeber B."/>
            <person name="Nelson D.R."/>
            <person name="Obara M."/>
            <person name="Oguri Y."/>
            <person name="Olmstead R.G."/>
            <person name="Onodera N."/>
            <person name="Petersen B.L."/>
            <person name="Pils B."/>
            <person name="Prigge M."/>
            <person name="Rensing S.A."/>
            <person name="Riano-Pachon D.M."/>
            <person name="Roberts A.W."/>
            <person name="Sato Y."/>
            <person name="Scheller H.V."/>
            <person name="Schulz B."/>
            <person name="Schulz C."/>
            <person name="Shakirov E.V."/>
            <person name="Shibagaki N."/>
            <person name="Shinohara N."/>
            <person name="Shippen D.E."/>
            <person name="Soerensen I."/>
            <person name="Sotooka R."/>
            <person name="Sugimoto N."/>
            <person name="Sugita M."/>
            <person name="Sumikawa N."/>
            <person name="Tanurdzic M."/>
            <person name="Theissen G."/>
            <person name="Ulvskov P."/>
            <person name="Wakazuki S."/>
            <person name="Weng J.K."/>
            <person name="Willats W.W."/>
            <person name="Wipf D."/>
            <person name="Wolf P.G."/>
            <person name="Yang L."/>
            <person name="Zimmer A.D."/>
            <person name="Zhu Q."/>
            <person name="Mitros T."/>
            <person name="Hellsten U."/>
            <person name="Loque D."/>
            <person name="Otillar R."/>
            <person name="Salamov A."/>
            <person name="Schmutz J."/>
            <person name="Shapiro H."/>
            <person name="Lindquist E."/>
            <person name="Lucas S."/>
            <person name="Rokhsar D."/>
            <person name="Grigoriev I.V."/>
        </authorList>
    </citation>
    <scope>NUCLEOTIDE SEQUENCE [LARGE SCALE GENOMIC DNA]</scope>
</reference>
<dbReference type="InterPro" id="IPR011009">
    <property type="entry name" value="Kinase-like_dom_sf"/>
</dbReference>
<evidence type="ECO:0000256" key="16">
    <source>
        <dbReference type="ARBA" id="ARBA00047899"/>
    </source>
</evidence>
<name>D8SC02_SELML</name>
<keyword evidence="7" id="KW-0732">Signal</keyword>
<keyword evidence="4" id="KW-0245">EGF-like domain</keyword>
<comment type="similarity">
    <text evidence="19">Belongs to the protein kinase superfamily.</text>
</comment>
<evidence type="ECO:0000313" key="21">
    <source>
        <dbReference type="EMBL" id="EFJ18010.1"/>
    </source>
</evidence>
<feature type="domain" description="Protein kinase" evidence="20">
    <location>
        <begin position="11"/>
        <end position="285"/>
    </location>
</feature>
<dbReference type="GO" id="GO:0005524">
    <property type="term" value="F:ATP binding"/>
    <property type="evidence" value="ECO:0007669"/>
    <property type="project" value="UniProtKB-UniRule"/>
</dbReference>
<dbReference type="PANTHER" id="PTHR47974:SF9">
    <property type="entry name" value="RECEPTOR-LIKE SERINE_THREONINE-PROTEIN KINASE"/>
    <property type="match status" value="1"/>
</dbReference>
<feature type="non-terminal residue" evidence="21">
    <location>
        <position position="1"/>
    </location>
</feature>
<evidence type="ECO:0000256" key="4">
    <source>
        <dbReference type="ARBA" id="ARBA00022536"/>
    </source>
</evidence>
<protein>
    <recommendedName>
        <fullName evidence="2">non-specific serine/threonine protein kinase</fullName>
        <ecNumber evidence="2">2.7.11.1</ecNumber>
    </recommendedName>
</protein>
<evidence type="ECO:0000256" key="1">
    <source>
        <dbReference type="ARBA" id="ARBA00004479"/>
    </source>
</evidence>
<dbReference type="HOGENOM" id="CLU_000288_21_4_1"/>
<evidence type="ECO:0000256" key="9">
    <source>
        <dbReference type="ARBA" id="ARBA00022777"/>
    </source>
</evidence>
<dbReference type="PROSITE" id="PS00108">
    <property type="entry name" value="PROTEIN_KINASE_ST"/>
    <property type="match status" value="1"/>
</dbReference>
<keyword evidence="3 19" id="KW-0723">Serine/threonine-protein kinase</keyword>
<dbReference type="InterPro" id="IPR000719">
    <property type="entry name" value="Prot_kinase_dom"/>
</dbReference>
<gene>
    <name evidence="21" type="ORF">SELMODRAFT_34595</name>
</gene>
<keyword evidence="6" id="KW-0812">Transmembrane</keyword>
<dbReference type="PROSITE" id="PS50011">
    <property type="entry name" value="PROTEIN_KINASE_DOM"/>
    <property type="match status" value="1"/>
</dbReference>
<keyword evidence="15" id="KW-0325">Glycoprotein</keyword>
<keyword evidence="13" id="KW-1015">Disulfide bond</keyword>
<dbReference type="CDD" id="cd14066">
    <property type="entry name" value="STKc_IRAK"/>
    <property type="match status" value="1"/>
</dbReference>
<dbReference type="GO" id="GO:0004674">
    <property type="term" value="F:protein serine/threonine kinase activity"/>
    <property type="evidence" value="ECO:0007669"/>
    <property type="project" value="UniProtKB-KW"/>
</dbReference>
<sequence>FTYKQLQEATNNFEETLGSGGYGTVYRGEIPEKGGIVAVKVIKAVTHAEKQFKAEVNTIGKVHHVNLVRLLGYCVEGVHRLLVYEFMPNGSLDNYLSSNSGSSDSSWQTRYSIAMGIARGITYLHEECYECILHCDIKPQNILLDQNLCPKVADFGLAKLTKKEMALNVTTIRGTRGYLAPEWISNRPITTKVDVYSYGMVLLELLSGHDKSRSGQNTYFSVWAFQKYMAGEFESIVDPKPVTSVEWSQFERMLKTAFWCIQLDANLRPSMSRVIQMLEDNSSELAVPP</sequence>
<dbReference type="EMBL" id="GL377611">
    <property type="protein sequence ID" value="EFJ18010.1"/>
    <property type="molecule type" value="Genomic_DNA"/>
</dbReference>
<dbReference type="Pfam" id="PF00069">
    <property type="entry name" value="Pkinase"/>
    <property type="match status" value="1"/>
</dbReference>
<evidence type="ECO:0000313" key="22">
    <source>
        <dbReference type="Proteomes" id="UP000001514"/>
    </source>
</evidence>
<dbReference type="OMA" id="HEECYEC"/>
<comment type="catalytic activity">
    <reaction evidence="16">
        <text>L-threonyl-[protein] + ATP = O-phospho-L-threonyl-[protein] + ADP + H(+)</text>
        <dbReference type="Rhea" id="RHEA:46608"/>
        <dbReference type="Rhea" id="RHEA-COMP:11060"/>
        <dbReference type="Rhea" id="RHEA-COMP:11605"/>
        <dbReference type="ChEBI" id="CHEBI:15378"/>
        <dbReference type="ChEBI" id="CHEBI:30013"/>
        <dbReference type="ChEBI" id="CHEBI:30616"/>
        <dbReference type="ChEBI" id="CHEBI:61977"/>
        <dbReference type="ChEBI" id="CHEBI:456216"/>
        <dbReference type="EC" id="2.7.11.1"/>
    </reaction>
</comment>
<evidence type="ECO:0000256" key="11">
    <source>
        <dbReference type="ARBA" id="ARBA00022989"/>
    </source>
</evidence>
<evidence type="ECO:0000256" key="17">
    <source>
        <dbReference type="ARBA" id="ARBA00048679"/>
    </source>
</evidence>
<keyword evidence="10 18" id="KW-0067">ATP-binding</keyword>
<dbReference type="PROSITE" id="PS00107">
    <property type="entry name" value="PROTEIN_KINASE_ATP"/>
    <property type="match status" value="1"/>
</dbReference>
<dbReference type="eggNOG" id="ENOG502QRWA">
    <property type="taxonomic scope" value="Eukaryota"/>
</dbReference>
<dbReference type="Gramene" id="EFJ18010">
    <property type="protein sequence ID" value="EFJ18010"/>
    <property type="gene ID" value="SELMODRAFT_34595"/>
</dbReference>
<dbReference type="FunFam" id="3.30.200.20:FF:000059">
    <property type="entry name" value="S-receptor-like serine/threonine-protein kinase"/>
    <property type="match status" value="1"/>
</dbReference>
<dbReference type="FunFam" id="1.10.510.10:FF:000384">
    <property type="entry name" value="G-type lectin S-receptor-like serine/threonine-protein kinase"/>
    <property type="match status" value="1"/>
</dbReference>
<dbReference type="InterPro" id="IPR008271">
    <property type="entry name" value="Ser/Thr_kinase_AS"/>
</dbReference>
<evidence type="ECO:0000256" key="19">
    <source>
        <dbReference type="RuleBase" id="RU000304"/>
    </source>
</evidence>
<dbReference type="InParanoid" id="D8SC02"/>
<keyword evidence="9" id="KW-0418">Kinase</keyword>
<organism evidence="22">
    <name type="scientific">Selaginella moellendorffii</name>
    <name type="common">Spikemoss</name>
    <dbReference type="NCBI Taxonomy" id="88036"/>
    <lineage>
        <taxon>Eukaryota</taxon>
        <taxon>Viridiplantae</taxon>
        <taxon>Streptophyta</taxon>
        <taxon>Embryophyta</taxon>
        <taxon>Tracheophyta</taxon>
        <taxon>Lycopodiopsida</taxon>
        <taxon>Selaginellales</taxon>
        <taxon>Selaginellaceae</taxon>
        <taxon>Selaginella</taxon>
    </lineage>
</organism>
<evidence type="ECO:0000256" key="3">
    <source>
        <dbReference type="ARBA" id="ARBA00022527"/>
    </source>
</evidence>
<evidence type="ECO:0000256" key="7">
    <source>
        <dbReference type="ARBA" id="ARBA00022729"/>
    </source>
</evidence>
<evidence type="ECO:0000256" key="8">
    <source>
        <dbReference type="ARBA" id="ARBA00022741"/>
    </source>
</evidence>
<accession>D8SC02</accession>
<evidence type="ECO:0000256" key="14">
    <source>
        <dbReference type="ARBA" id="ARBA00023170"/>
    </source>
</evidence>
<dbReference type="SMART" id="SM00220">
    <property type="entry name" value="S_TKc"/>
    <property type="match status" value="1"/>
</dbReference>
<keyword evidence="14" id="KW-0675">Receptor</keyword>
<dbReference type="EC" id="2.7.11.1" evidence="2"/>
<dbReference type="InterPro" id="IPR017441">
    <property type="entry name" value="Protein_kinase_ATP_BS"/>
</dbReference>
<comment type="subcellular location">
    <subcellularLocation>
        <location evidence="1">Membrane</location>
        <topology evidence="1">Single-pass type I membrane protein</topology>
    </subcellularLocation>
</comment>
<comment type="catalytic activity">
    <reaction evidence="17">
        <text>L-seryl-[protein] + ATP = O-phospho-L-seryl-[protein] + ADP + H(+)</text>
        <dbReference type="Rhea" id="RHEA:17989"/>
        <dbReference type="Rhea" id="RHEA-COMP:9863"/>
        <dbReference type="Rhea" id="RHEA-COMP:11604"/>
        <dbReference type="ChEBI" id="CHEBI:15378"/>
        <dbReference type="ChEBI" id="CHEBI:29999"/>
        <dbReference type="ChEBI" id="CHEBI:30616"/>
        <dbReference type="ChEBI" id="CHEBI:83421"/>
        <dbReference type="ChEBI" id="CHEBI:456216"/>
        <dbReference type="EC" id="2.7.11.1"/>
    </reaction>
</comment>
<keyword evidence="8 18" id="KW-0547">Nucleotide-binding</keyword>
<dbReference type="PANTHER" id="PTHR47974">
    <property type="entry name" value="OS07G0415500 PROTEIN"/>
    <property type="match status" value="1"/>
</dbReference>
<evidence type="ECO:0000256" key="15">
    <source>
        <dbReference type="ARBA" id="ARBA00023180"/>
    </source>
</evidence>
<proteinExistence type="inferred from homology"/>
<feature type="binding site" evidence="18">
    <location>
        <position position="40"/>
    </location>
    <ligand>
        <name>ATP</name>
        <dbReference type="ChEBI" id="CHEBI:30616"/>
    </ligand>
</feature>
<dbReference type="GO" id="GO:0016020">
    <property type="term" value="C:membrane"/>
    <property type="evidence" value="ECO:0007669"/>
    <property type="project" value="UniProtKB-SubCell"/>
</dbReference>
<dbReference type="AlphaFoldDB" id="D8SC02"/>